<dbReference type="PANTHER" id="PTHR46049">
    <property type="entry name" value="AGAP003327-PA"/>
    <property type="match status" value="1"/>
</dbReference>
<dbReference type="GO" id="GO:0051015">
    <property type="term" value="F:actin filament binding"/>
    <property type="evidence" value="ECO:0000318"/>
    <property type="project" value="GO_Central"/>
</dbReference>
<dbReference type="eggNOG" id="KOG4229">
    <property type="taxonomic scope" value="Eukaryota"/>
</dbReference>
<keyword evidence="8" id="KW-0009">Actin-binding</keyword>
<dbReference type="SUPFAM" id="SSF47031">
    <property type="entry name" value="Second domain of FERM"/>
    <property type="match status" value="2"/>
</dbReference>
<gene>
    <name evidence="13" type="ORF">TRIADDRAFT_59851</name>
</gene>
<dbReference type="InterPro" id="IPR000299">
    <property type="entry name" value="FERM_domain"/>
</dbReference>
<dbReference type="OrthoDB" id="312459at2759"/>
<dbReference type="InterPro" id="IPR001609">
    <property type="entry name" value="Myosin_head_motor_dom-like"/>
</dbReference>
<dbReference type="InterPro" id="IPR019748">
    <property type="entry name" value="FERM_central"/>
</dbReference>
<dbReference type="Gene3D" id="1.10.10.820">
    <property type="match status" value="1"/>
</dbReference>
<keyword evidence="6 8" id="KW-0518">Myosin</keyword>
<dbReference type="SUPFAM" id="SSF50729">
    <property type="entry name" value="PH domain-like"/>
    <property type="match status" value="1"/>
</dbReference>
<dbReference type="PANTHER" id="PTHR46049:SF5">
    <property type="entry name" value="PLECKSTRIN HOMOLOGY DOMAIN-CONTAINING FAMILY H MEMBER 3"/>
    <property type="match status" value="1"/>
</dbReference>
<evidence type="ECO:0000256" key="9">
    <source>
        <dbReference type="SAM" id="MobiDB-lite"/>
    </source>
</evidence>
<dbReference type="InterPro" id="IPR038185">
    <property type="entry name" value="MyTH4_dom_sf"/>
</dbReference>
<dbReference type="PROSITE" id="PS50057">
    <property type="entry name" value="FERM_3"/>
    <property type="match status" value="2"/>
</dbReference>
<keyword evidence="7 8" id="KW-0505">Motor protein</keyword>
<evidence type="ECO:0000259" key="11">
    <source>
        <dbReference type="PROSITE" id="PS51016"/>
    </source>
</evidence>
<evidence type="ECO:0000256" key="2">
    <source>
        <dbReference type="ARBA" id="ARBA00008314"/>
    </source>
</evidence>
<feature type="domain" description="MyTH4" evidence="11">
    <location>
        <begin position="1675"/>
        <end position="1866"/>
    </location>
</feature>
<dbReference type="Pfam" id="PF00373">
    <property type="entry name" value="FERM_M"/>
    <property type="match status" value="1"/>
</dbReference>
<dbReference type="Gene3D" id="1.25.40.530">
    <property type="entry name" value="MyTH4 domain"/>
    <property type="match status" value="2"/>
</dbReference>
<feature type="region of interest" description="Disordered" evidence="9">
    <location>
        <begin position="19"/>
        <end position="38"/>
    </location>
</feature>
<dbReference type="InterPro" id="IPR051724">
    <property type="entry name" value="Actin_motor_Myosin"/>
</dbReference>
<organism evidence="13 14">
    <name type="scientific">Trichoplax adhaerens</name>
    <name type="common">Trichoplax reptans</name>
    <dbReference type="NCBI Taxonomy" id="10228"/>
    <lineage>
        <taxon>Eukaryota</taxon>
        <taxon>Metazoa</taxon>
        <taxon>Placozoa</taxon>
        <taxon>Uniplacotomia</taxon>
        <taxon>Trichoplacea</taxon>
        <taxon>Trichoplacidae</taxon>
        <taxon>Trichoplax</taxon>
    </lineage>
</organism>
<reference evidence="13 14" key="1">
    <citation type="journal article" date="2008" name="Nature">
        <title>The Trichoplax genome and the nature of placozoans.</title>
        <authorList>
            <person name="Srivastava M."/>
            <person name="Begovic E."/>
            <person name="Chapman J."/>
            <person name="Putnam N.H."/>
            <person name="Hellsten U."/>
            <person name="Kawashima T."/>
            <person name="Kuo A."/>
            <person name="Mitros T."/>
            <person name="Salamov A."/>
            <person name="Carpenter M.L."/>
            <person name="Signorovitch A.Y."/>
            <person name="Moreno M.A."/>
            <person name="Kamm K."/>
            <person name="Grimwood J."/>
            <person name="Schmutz J."/>
            <person name="Shapiro H."/>
            <person name="Grigoriev I.V."/>
            <person name="Buss L.W."/>
            <person name="Schierwater B."/>
            <person name="Dellaporta S.L."/>
            <person name="Rokhsar D.S."/>
        </authorList>
    </citation>
    <scope>NUCLEOTIDE SEQUENCE [LARGE SCALE GENOMIC DNA]</scope>
    <source>
        <strain evidence="13 14">Grell-BS-1999</strain>
    </source>
</reference>
<comment type="subcellular location">
    <subcellularLocation>
        <location evidence="1">Cytoplasm</location>
    </subcellularLocation>
</comment>
<dbReference type="Gene3D" id="3.40.850.10">
    <property type="entry name" value="Kinesin motor domain"/>
    <property type="match status" value="2"/>
</dbReference>
<accession>B3S6L8</accession>
<dbReference type="GO" id="GO:0016020">
    <property type="term" value="C:membrane"/>
    <property type="evidence" value="ECO:0000318"/>
    <property type="project" value="GO_Central"/>
</dbReference>
<evidence type="ECO:0000259" key="12">
    <source>
        <dbReference type="PROSITE" id="PS51456"/>
    </source>
</evidence>
<dbReference type="SMART" id="SM00015">
    <property type="entry name" value="IQ"/>
    <property type="match status" value="2"/>
</dbReference>
<dbReference type="Pfam" id="PF02174">
    <property type="entry name" value="IRS"/>
    <property type="match status" value="1"/>
</dbReference>
<feature type="region of interest" description="Disordered" evidence="9">
    <location>
        <begin position="1050"/>
        <end position="1078"/>
    </location>
</feature>
<keyword evidence="4 8" id="KW-0547">Nucleotide-binding</keyword>
<dbReference type="CDD" id="cd13203">
    <property type="entry name" value="FERM_C1_myosin_like"/>
    <property type="match status" value="1"/>
</dbReference>
<dbReference type="Gene3D" id="3.10.20.90">
    <property type="entry name" value="Phosphatidylinositol 3-kinase Catalytic Subunit, Chain A, domain 1"/>
    <property type="match status" value="2"/>
</dbReference>
<dbReference type="PhylomeDB" id="B3S6L8"/>
<dbReference type="GO" id="GO:0007015">
    <property type="term" value="P:actin filament organization"/>
    <property type="evidence" value="ECO:0000318"/>
    <property type="project" value="GO_Central"/>
</dbReference>
<dbReference type="PROSITE" id="PS51456">
    <property type="entry name" value="MYOSIN_MOTOR"/>
    <property type="match status" value="1"/>
</dbReference>
<dbReference type="InterPro" id="IPR027417">
    <property type="entry name" value="P-loop_NTPase"/>
</dbReference>
<dbReference type="HOGENOM" id="CLU_000192_14_2_1"/>
<evidence type="ECO:0000256" key="4">
    <source>
        <dbReference type="ARBA" id="ARBA00022741"/>
    </source>
</evidence>
<evidence type="ECO:0000256" key="7">
    <source>
        <dbReference type="ARBA" id="ARBA00023175"/>
    </source>
</evidence>
<dbReference type="Pfam" id="PF00063">
    <property type="entry name" value="Myosin_head"/>
    <property type="match status" value="2"/>
</dbReference>
<feature type="region of interest" description="Disordered" evidence="9">
    <location>
        <begin position="582"/>
        <end position="648"/>
    </location>
</feature>
<dbReference type="SUPFAM" id="SSF54236">
    <property type="entry name" value="Ubiquitin-like"/>
    <property type="match status" value="2"/>
</dbReference>
<feature type="compositionally biased region" description="Basic and acidic residues" evidence="9">
    <location>
        <begin position="28"/>
        <end position="38"/>
    </location>
</feature>
<feature type="compositionally biased region" description="Basic and acidic residues" evidence="9">
    <location>
        <begin position="603"/>
        <end position="640"/>
    </location>
</feature>
<dbReference type="PROSITE" id="PS51016">
    <property type="entry name" value="MYTH4"/>
    <property type="match status" value="2"/>
</dbReference>
<dbReference type="InterPro" id="IPR029071">
    <property type="entry name" value="Ubiquitin-like_domsf"/>
</dbReference>
<dbReference type="STRING" id="10228.B3S6L8"/>
<feature type="region of interest" description="Disordered" evidence="9">
    <location>
        <begin position="1095"/>
        <end position="1117"/>
    </location>
</feature>
<evidence type="ECO:0000259" key="10">
    <source>
        <dbReference type="PROSITE" id="PS50057"/>
    </source>
</evidence>
<dbReference type="PRINTS" id="PR00193">
    <property type="entry name" value="MYOSINHEAVY"/>
</dbReference>
<feature type="region of interest" description="Actin-binding" evidence="8">
    <location>
        <begin position="720"/>
        <end position="742"/>
    </location>
</feature>
<proteinExistence type="inferred from homology"/>
<name>B3S6L8_TRIAD</name>
<dbReference type="Gene3D" id="6.20.240.20">
    <property type="match status" value="1"/>
</dbReference>
<dbReference type="InParanoid" id="B3S6L8"/>
<dbReference type="InterPro" id="IPR000048">
    <property type="entry name" value="IQ_motif_EF-hand-BS"/>
</dbReference>
<dbReference type="InterPro" id="IPR002404">
    <property type="entry name" value="IRS_PTB"/>
</dbReference>
<dbReference type="CTD" id="6757005"/>
<dbReference type="GO" id="GO:0005737">
    <property type="term" value="C:cytoplasm"/>
    <property type="evidence" value="ECO:0000318"/>
    <property type="project" value="GO_Central"/>
</dbReference>
<dbReference type="CDD" id="cd14473">
    <property type="entry name" value="FERM_B-lobe"/>
    <property type="match status" value="2"/>
</dbReference>
<dbReference type="CDD" id="cd17208">
    <property type="entry name" value="FERM_F1_DdMyo7_like"/>
    <property type="match status" value="1"/>
</dbReference>
<keyword evidence="3" id="KW-0963">Cytoplasm</keyword>
<dbReference type="GeneID" id="6757005"/>
<feature type="domain" description="MyTH4" evidence="11">
    <location>
        <begin position="1123"/>
        <end position="1271"/>
    </location>
</feature>
<feature type="domain" description="FERM" evidence="10">
    <location>
        <begin position="1276"/>
        <end position="1597"/>
    </location>
</feature>
<dbReference type="Pfam" id="PF21989">
    <property type="entry name" value="RA_2"/>
    <property type="match status" value="2"/>
</dbReference>
<comment type="similarity">
    <text evidence="2 8">Belongs to the TRAFAC class myosin-kinesin ATPase superfamily. Myosin family.</text>
</comment>
<dbReference type="Gene3D" id="1.20.5.190">
    <property type="match status" value="1"/>
</dbReference>
<dbReference type="GO" id="GO:0005524">
    <property type="term" value="F:ATP binding"/>
    <property type="evidence" value="ECO:0007669"/>
    <property type="project" value="UniProtKB-UniRule"/>
</dbReference>
<dbReference type="OMA" id="FDSKWMI"/>
<dbReference type="GO" id="GO:0016459">
    <property type="term" value="C:myosin complex"/>
    <property type="evidence" value="ECO:0007669"/>
    <property type="project" value="UniProtKB-KW"/>
</dbReference>
<dbReference type="Gene3D" id="1.20.80.10">
    <property type="match status" value="2"/>
</dbReference>
<feature type="domain" description="FERM" evidence="10">
    <location>
        <begin position="1871"/>
        <end position="2183"/>
    </location>
</feature>
<dbReference type="GO" id="GO:0015629">
    <property type="term" value="C:actin cytoskeleton"/>
    <property type="evidence" value="ECO:0000318"/>
    <property type="project" value="GO_Central"/>
</dbReference>
<dbReference type="GO" id="GO:0006897">
    <property type="term" value="P:endocytosis"/>
    <property type="evidence" value="ECO:0000318"/>
    <property type="project" value="GO_Central"/>
</dbReference>
<keyword evidence="5 8" id="KW-0067">ATP-binding</keyword>
<dbReference type="Gene3D" id="2.30.29.30">
    <property type="entry name" value="Pleckstrin-homology domain (PH domain)/Phosphotyrosine-binding domain (PTB)"/>
    <property type="match status" value="2"/>
</dbReference>
<dbReference type="Gene3D" id="1.20.120.720">
    <property type="entry name" value="Myosin VI head, motor domain, U50 subdomain"/>
    <property type="match status" value="2"/>
</dbReference>
<dbReference type="SMART" id="SM00242">
    <property type="entry name" value="MYSc"/>
    <property type="match status" value="1"/>
</dbReference>
<dbReference type="SUPFAM" id="SSF52540">
    <property type="entry name" value="P-loop containing nucleoside triphosphate hydrolases"/>
    <property type="match status" value="1"/>
</dbReference>
<dbReference type="InterPro" id="IPR014352">
    <property type="entry name" value="FERM/acyl-CoA-bd_prot_sf"/>
</dbReference>
<dbReference type="GO" id="GO:0000146">
    <property type="term" value="F:microfilament motor activity"/>
    <property type="evidence" value="ECO:0000318"/>
    <property type="project" value="GO_Central"/>
</dbReference>
<dbReference type="InterPro" id="IPR019749">
    <property type="entry name" value="Band_41_domain"/>
</dbReference>
<dbReference type="Pfam" id="PF00612">
    <property type="entry name" value="IQ"/>
    <property type="match status" value="1"/>
</dbReference>
<evidence type="ECO:0000256" key="6">
    <source>
        <dbReference type="ARBA" id="ARBA00023123"/>
    </source>
</evidence>
<dbReference type="EMBL" id="DS985252">
    <property type="protein sequence ID" value="EDV21781.1"/>
    <property type="molecule type" value="Genomic_DNA"/>
</dbReference>
<dbReference type="Proteomes" id="UP000009022">
    <property type="component" value="Unassembled WGS sequence"/>
</dbReference>
<dbReference type="SMART" id="SM00139">
    <property type="entry name" value="MyTH4"/>
    <property type="match status" value="2"/>
</dbReference>
<dbReference type="CDD" id="cd23767">
    <property type="entry name" value="IQCD"/>
    <property type="match status" value="1"/>
</dbReference>
<dbReference type="RefSeq" id="XP_002115929.1">
    <property type="nucleotide sequence ID" value="XM_002115893.1"/>
</dbReference>
<dbReference type="SMART" id="SM00295">
    <property type="entry name" value="B41"/>
    <property type="match status" value="2"/>
</dbReference>
<feature type="binding site" evidence="8">
    <location>
        <begin position="132"/>
        <end position="139"/>
    </location>
    <ligand>
        <name>ATP</name>
        <dbReference type="ChEBI" id="CHEBI:30616"/>
    </ligand>
</feature>
<dbReference type="KEGG" id="tad:TRIADDRAFT_59851"/>
<dbReference type="InterPro" id="IPR036961">
    <property type="entry name" value="Kinesin_motor_dom_sf"/>
</dbReference>
<dbReference type="PROSITE" id="PS50096">
    <property type="entry name" value="IQ"/>
    <property type="match status" value="1"/>
</dbReference>
<evidence type="ECO:0000256" key="1">
    <source>
        <dbReference type="ARBA" id="ARBA00004496"/>
    </source>
</evidence>
<evidence type="ECO:0000313" key="14">
    <source>
        <dbReference type="Proteomes" id="UP000009022"/>
    </source>
</evidence>
<dbReference type="InterPro" id="IPR000857">
    <property type="entry name" value="MyTH4_dom"/>
</dbReference>
<dbReference type="CDD" id="cd13204">
    <property type="entry name" value="FERM_C2_myosin_like"/>
    <property type="match status" value="1"/>
</dbReference>
<evidence type="ECO:0000313" key="13">
    <source>
        <dbReference type="EMBL" id="EDV21781.1"/>
    </source>
</evidence>
<sequence length="2188" mass="252234">MDISFTSEQNSTIKFVRGNKRKLNTTQDPERSGIGAEDKHSEDLLINDNINEHTVTECLKSRFMADQIYTYAGTTLLAINPCKPLKIYEIENIVKYSRTRLDTLPPHIFAIAQSALHSLRCTQENQCYIIAGDTGSGKTEATRNILQYLCTLSSFDSTGWMDSLILEALMITEAFGNAKTSLSPNASRRSTYMRLYYNDKTFICGCKFDTFQLETNRLVHQPIGERNFNIFYYLLGASTLNTDVKKLYNIDTQFNYNLLCDQEQVEVGDDENQKFSKLRLAMNLLSISPETVDCIFRILSAILSMTNFEFEDVNGEACRLTYQDLDLIEKIAHLLGISQEAVAKLITIKQLRIRGVLTDYPLTIEEAKSNCRLLAKLLYEKIFNWVIDKVNAVLAPPSASSLYIGILDISGFEAADKNTFQQLCTNYINEKLHNYIINDTFINAQQAYANEEVDACVPNVYNNIACLSMIESTEENSIISTLHVETVYRRWAKEPNTSYVLKQHKALEKNKYYVKNKDRRYWKQKFGIEHYNGRVLYSVDSFLQSNKLLQNQILFDTMRDSTQPLLQEFGISEVGEKVDNLTGQLNGTSIGSPKINSGELDDISSRTSEHSSKTDDTTGFSDDKTSTDDCRDDKSEKEEYIQPESNKTKLSKRRNMWYNHPSTQKLWKISYGTNRINKSAMEISANSRTNGDVSQDSNQVEKKSNDKLKRSYISMLRNKIDELFLDINSCNRWYIRCLKPNLSLNPETYDEALVTEQLRYSDLISIILFKKQGYPIYFEFKSFLEQFRCLVSTKESNTPSSDLKAACVALLDLLPVDKSDWLCGRTKIFLRQSAFDSLEDSRKALFMEKVVTVQRLCRGMYHWKRYLKKRQAAVMLQKHLKGRKDRIAFLKKKKAAIVIQSYWRGAFARELAKEIRYRRQQAEEEKKRKQLDEDSTDLMKQIIVKPEKEEDHEAITERRAQRELYTLIRMAELNCKPNGKTSLEDLIKFIKGQNNYYHHKIKARRDMQEKLVQIYKEMDVIFNQDTKEEVLPKATGSISEQRRNRIKKAVDKLERKTKSQPNHRFPPGSAHNNPATNEGDYSLVEFARLYFNDHNKDSNHKASGKKTLKRSGTTSREELLKYTSSNTIHMSHIHIHDRESERLACSIFKDLNVYLHPETSEEHSCEVVQRIVGHGINNSELRDEIYVQIIRQGTENPKSGSSLKGWCLMALCAVAFPPSKLFSKYLVQYLKSSMDNVFIGHYASWCKDVLRQTKIGARRHSPSKIEFRAVQSLSPLMCQFYLMDCKSVVIEYELYHTASDVTKLLAKAIGLQNYDGWALYESTPDADSYIRGHEFLVDVLAQWEIDNRTSAIMRNYNTQTKERPVEVLGAGDARFILRKRIFLNPKALPQDLVEHHLIYAQAVHDIIKEDKFPITNKVAFQLAGLQAQVCYGDYVSSRKDRYTQPFDFLSSRIIENSNAQRMEDISKAIAQAHKDYGYGLSEIQAKVIYLTCIKQYQLYGATLFEVTYKGFWMYPNHIYLAVDHIGFKFVNYHKKEILASYPYSALDHIGIDFEHSVLTLNVITQENDHRCFMFETNHKDCIASLIVSYSPTHNNWLHVQGGQKLIKGHVNKESRVKSNEAIISSRRALANSGLLRKFYDKPGLVAGSITRFARKFDKHYGIPDEKLFKSSFWTFSKIPIKNSLTKLSNAKGNLGDVPRDEIALEMFSEILAFGNPGHASRRSSLIEAGRLTPDSNNENGSNRVQLQARENEHELLAQQLLNAIIADNELCNEFYLQIIKQTTDHPDPTSRVNTRNWQLLSAAVWTALSSNKLILDLLSAHLNKYMLEANTDQGKYAQFCLKGLARVREKKNRKFAPSIKEIKCLIRRRPMHARFYFMDGEFRALEFDSVTTIDEITELIKRRIGLLPSAFGFSLYECRNSLERSINDSEKVADVLSKWDLYSRVENDTTEVKLTFKKRLYVGNGTFYDPEDRVEFDLLIHQASSDIINDKYPLYYEEAVFLCALRAQAELGDCEDDLDENMRPSWVGPEIEVTADYGPIVRRSLPRYLHHKIKFIDVKRLHRTLVDKDRDSIFKLYMEFVKTTWSLYGSTVFDVTQTYTSELPKTLWLAVSHSGVYVLIRRAKEPRFSFSYSELVSYKPSLTSLMLIAGSLTNGRKFVFNTNEAVQIALLIRDYTHYIVDQKKHKSV</sequence>
<evidence type="ECO:0008006" key="15">
    <source>
        <dbReference type="Google" id="ProtNLM"/>
    </source>
</evidence>
<dbReference type="Pfam" id="PF00784">
    <property type="entry name" value="MyTH4"/>
    <property type="match status" value="2"/>
</dbReference>
<dbReference type="Gene3D" id="1.20.58.530">
    <property type="match status" value="2"/>
</dbReference>
<dbReference type="InterPro" id="IPR035963">
    <property type="entry name" value="FERM_2"/>
</dbReference>
<keyword evidence="14" id="KW-1185">Reference proteome</keyword>
<protein>
    <recommendedName>
        <fullName evidence="15">Myosin motor domain-containing protein</fullName>
    </recommendedName>
</protein>
<feature type="compositionally biased region" description="Polar residues" evidence="9">
    <location>
        <begin position="582"/>
        <end position="595"/>
    </location>
</feature>
<evidence type="ECO:0000256" key="5">
    <source>
        <dbReference type="ARBA" id="ARBA00022840"/>
    </source>
</evidence>
<evidence type="ECO:0000256" key="3">
    <source>
        <dbReference type="ARBA" id="ARBA00022490"/>
    </source>
</evidence>
<feature type="domain" description="Myosin motor" evidence="12">
    <location>
        <begin position="39"/>
        <end position="843"/>
    </location>
</feature>
<evidence type="ECO:0000256" key="8">
    <source>
        <dbReference type="PROSITE-ProRule" id="PRU00782"/>
    </source>
</evidence>
<dbReference type="InterPro" id="IPR011993">
    <property type="entry name" value="PH-like_dom_sf"/>
</dbReference>